<accession>A0ABP7H1U4</accession>
<keyword evidence="3" id="KW-1185">Reference proteome</keyword>
<gene>
    <name evidence="2" type="ORF">GCM10022240_31170</name>
</gene>
<dbReference type="SUPFAM" id="SSF53067">
    <property type="entry name" value="Actin-like ATPase domain"/>
    <property type="match status" value="1"/>
</dbReference>
<name>A0ABP7H1U4_9MICO</name>
<evidence type="ECO:0008006" key="4">
    <source>
        <dbReference type="Google" id="ProtNLM"/>
    </source>
</evidence>
<dbReference type="Proteomes" id="UP001500540">
    <property type="component" value="Unassembled WGS sequence"/>
</dbReference>
<dbReference type="PANTHER" id="PTHR18964">
    <property type="entry name" value="ROK (REPRESSOR, ORF, KINASE) FAMILY"/>
    <property type="match status" value="1"/>
</dbReference>
<dbReference type="Pfam" id="PF00480">
    <property type="entry name" value="ROK"/>
    <property type="match status" value="1"/>
</dbReference>
<dbReference type="EMBL" id="BAABAF010000015">
    <property type="protein sequence ID" value="GAA3777614.1"/>
    <property type="molecule type" value="Genomic_DNA"/>
</dbReference>
<dbReference type="Gene3D" id="3.30.420.40">
    <property type="match status" value="1"/>
</dbReference>
<sequence>MAASRSIVREAGLSVEVASFATVIEAARLGDARAMAAFAKAGDTIGAALAALVNLVGPEVVIIAGEAVAEFDLHGERIRETFAEHAFGAEINCSIVLRSHTFDDWARGAAVVVIREIASGQKVR</sequence>
<dbReference type="PANTHER" id="PTHR18964:SF149">
    <property type="entry name" value="BIFUNCTIONAL UDP-N-ACETYLGLUCOSAMINE 2-EPIMERASE_N-ACETYLMANNOSAMINE KINASE"/>
    <property type="match status" value="1"/>
</dbReference>
<comment type="similarity">
    <text evidence="1">Belongs to the ROK (NagC/XylR) family.</text>
</comment>
<evidence type="ECO:0000313" key="2">
    <source>
        <dbReference type="EMBL" id="GAA3777614.1"/>
    </source>
</evidence>
<evidence type="ECO:0000313" key="3">
    <source>
        <dbReference type="Proteomes" id="UP001500540"/>
    </source>
</evidence>
<dbReference type="InterPro" id="IPR000600">
    <property type="entry name" value="ROK"/>
</dbReference>
<dbReference type="InterPro" id="IPR043129">
    <property type="entry name" value="ATPase_NBD"/>
</dbReference>
<organism evidence="2 3">
    <name type="scientific">Microbacterium kribbense</name>
    <dbReference type="NCBI Taxonomy" id="433645"/>
    <lineage>
        <taxon>Bacteria</taxon>
        <taxon>Bacillati</taxon>
        <taxon>Actinomycetota</taxon>
        <taxon>Actinomycetes</taxon>
        <taxon>Micrococcales</taxon>
        <taxon>Microbacteriaceae</taxon>
        <taxon>Microbacterium</taxon>
    </lineage>
</organism>
<evidence type="ECO:0000256" key="1">
    <source>
        <dbReference type="ARBA" id="ARBA00006479"/>
    </source>
</evidence>
<reference evidence="3" key="1">
    <citation type="journal article" date="2019" name="Int. J. Syst. Evol. Microbiol.">
        <title>The Global Catalogue of Microorganisms (GCM) 10K type strain sequencing project: providing services to taxonomists for standard genome sequencing and annotation.</title>
        <authorList>
            <consortium name="The Broad Institute Genomics Platform"/>
            <consortium name="The Broad Institute Genome Sequencing Center for Infectious Disease"/>
            <person name="Wu L."/>
            <person name="Ma J."/>
        </authorList>
    </citation>
    <scope>NUCLEOTIDE SEQUENCE [LARGE SCALE GENOMIC DNA]</scope>
    <source>
        <strain evidence="3">JCM 16950</strain>
    </source>
</reference>
<protein>
    <recommendedName>
        <fullName evidence="4">ROK family protein</fullName>
    </recommendedName>
</protein>
<comment type="caution">
    <text evidence="2">The sequence shown here is derived from an EMBL/GenBank/DDBJ whole genome shotgun (WGS) entry which is preliminary data.</text>
</comment>
<proteinExistence type="inferred from homology"/>